<dbReference type="InterPro" id="IPR009081">
    <property type="entry name" value="PP-bd_ACP"/>
</dbReference>
<dbReference type="InterPro" id="IPR025110">
    <property type="entry name" value="AMP-bd_C"/>
</dbReference>
<evidence type="ECO:0000313" key="8">
    <source>
        <dbReference type="EMBL" id="GGJ87049.1"/>
    </source>
</evidence>
<dbReference type="Gene3D" id="3.40.50.12780">
    <property type="entry name" value="N-terminal domain of ligase-like"/>
    <property type="match status" value="3"/>
</dbReference>
<dbReference type="EMBL" id="BMPO01000002">
    <property type="protein sequence ID" value="GGJ87049.1"/>
    <property type="molecule type" value="Genomic_DNA"/>
</dbReference>
<dbReference type="Pfam" id="PF00550">
    <property type="entry name" value="PP-binding"/>
    <property type="match status" value="4"/>
</dbReference>
<reference evidence="8" key="1">
    <citation type="journal article" date="2014" name="Int. J. Syst. Evol. Microbiol.">
        <title>Complete genome sequence of Corynebacterium casei LMG S-19264T (=DSM 44701T), isolated from a smear-ripened cheese.</title>
        <authorList>
            <consortium name="US DOE Joint Genome Institute (JGI-PGF)"/>
            <person name="Walter F."/>
            <person name="Albersmeier A."/>
            <person name="Kalinowski J."/>
            <person name="Ruckert C."/>
        </authorList>
    </citation>
    <scope>NUCLEOTIDE SEQUENCE</scope>
    <source>
        <strain evidence="8">JCM 30078</strain>
    </source>
</reference>
<dbReference type="InterPro" id="IPR023213">
    <property type="entry name" value="CAT-like_dom_sf"/>
</dbReference>
<dbReference type="InterPro" id="IPR045851">
    <property type="entry name" value="AMP-bd_C_sf"/>
</dbReference>
<dbReference type="NCBIfam" id="NF003417">
    <property type="entry name" value="PRK04813.1"/>
    <property type="match status" value="3"/>
</dbReference>
<dbReference type="PANTHER" id="PTHR45527:SF10">
    <property type="entry name" value="PYOCHELIN SYNTHASE PCHF"/>
    <property type="match status" value="1"/>
</dbReference>
<dbReference type="FunFam" id="3.30.300.30:FF:000015">
    <property type="entry name" value="Nonribosomal peptide synthase SidD"/>
    <property type="match status" value="3"/>
</dbReference>
<dbReference type="Gene3D" id="3.30.559.30">
    <property type="entry name" value="Nonribosomal peptide synthetase, condensation domain"/>
    <property type="match status" value="3"/>
</dbReference>
<evidence type="ECO:0000256" key="1">
    <source>
        <dbReference type="ARBA" id="ARBA00001957"/>
    </source>
</evidence>
<dbReference type="PROSITE" id="PS00455">
    <property type="entry name" value="AMP_BINDING"/>
    <property type="match status" value="3"/>
</dbReference>
<dbReference type="FunFam" id="3.30.559.10:FF:000023">
    <property type="entry name" value="Non-ribosomal peptide synthetase"/>
    <property type="match status" value="1"/>
</dbReference>
<dbReference type="GO" id="GO:0031177">
    <property type="term" value="F:phosphopantetheine binding"/>
    <property type="evidence" value="ECO:0007669"/>
    <property type="project" value="InterPro"/>
</dbReference>
<comment type="similarity">
    <text evidence="6">Belongs to the NRP synthetase family.</text>
</comment>
<comment type="caution">
    <text evidence="8">The sequence shown here is derived from an EMBL/GenBank/DDBJ whole genome shotgun (WGS) entry which is preliminary data.</text>
</comment>
<organism evidence="8 9">
    <name type="scientific">Pseudomonas matsuisoli</name>
    <dbReference type="NCBI Taxonomy" id="1515666"/>
    <lineage>
        <taxon>Bacteria</taxon>
        <taxon>Pseudomonadati</taxon>
        <taxon>Pseudomonadota</taxon>
        <taxon>Gammaproteobacteria</taxon>
        <taxon>Pseudomonadales</taxon>
        <taxon>Pseudomonadaceae</taxon>
        <taxon>Pseudomonas</taxon>
    </lineage>
</organism>
<keyword evidence="4" id="KW-0597">Phosphoprotein</keyword>
<feature type="domain" description="Carrier" evidence="7">
    <location>
        <begin position="3156"/>
        <end position="3233"/>
    </location>
</feature>
<comment type="pathway">
    <text evidence="2">Siderophore biosynthesis.</text>
</comment>
<dbReference type="FunFam" id="3.40.50.12780:FF:000012">
    <property type="entry name" value="Non-ribosomal peptide synthetase"/>
    <property type="match status" value="3"/>
</dbReference>
<dbReference type="RefSeq" id="WP_188982159.1">
    <property type="nucleotide sequence ID" value="NZ_BMPO01000002.1"/>
</dbReference>
<dbReference type="Pfam" id="PF13193">
    <property type="entry name" value="AMP-binding_C"/>
    <property type="match status" value="3"/>
</dbReference>
<accession>A0A917PQC2</accession>
<dbReference type="InterPro" id="IPR001242">
    <property type="entry name" value="Condensation_dom"/>
</dbReference>
<keyword evidence="3" id="KW-0596">Phosphopantetheine</keyword>
<dbReference type="SUPFAM" id="SSF52777">
    <property type="entry name" value="CoA-dependent acyltransferases"/>
    <property type="match status" value="6"/>
</dbReference>
<feature type="domain" description="Carrier" evidence="7">
    <location>
        <begin position="2108"/>
        <end position="2184"/>
    </location>
</feature>
<evidence type="ECO:0000259" key="7">
    <source>
        <dbReference type="PROSITE" id="PS50075"/>
    </source>
</evidence>
<feature type="domain" description="Carrier" evidence="7">
    <location>
        <begin position="8"/>
        <end position="85"/>
    </location>
</feature>
<dbReference type="PROSITE" id="PS00012">
    <property type="entry name" value="PHOSPHOPANTETHEINE"/>
    <property type="match status" value="3"/>
</dbReference>
<dbReference type="GO" id="GO:0000036">
    <property type="term" value="F:acyl carrier activity"/>
    <property type="evidence" value="ECO:0007669"/>
    <property type="project" value="TreeGrafter"/>
</dbReference>
<dbReference type="FunFam" id="3.30.559.30:FF:000006">
    <property type="entry name" value="Yersiniabactin polyketide/non-ribosomal peptide synthetase"/>
    <property type="match status" value="3"/>
</dbReference>
<dbReference type="PANTHER" id="PTHR45527">
    <property type="entry name" value="NONRIBOSOMAL PEPTIDE SYNTHETASE"/>
    <property type="match status" value="1"/>
</dbReference>
<comment type="cofactor">
    <cofactor evidence="1">
        <name>pantetheine 4'-phosphate</name>
        <dbReference type="ChEBI" id="CHEBI:47942"/>
    </cofactor>
</comment>
<protein>
    <recommendedName>
        <fullName evidence="7">Carrier domain-containing protein</fullName>
    </recommendedName>
</protein>
<proteinExistence type="inferred from homology"/>
<dbReference type="InterPro" id="IPR042099">
    <property type="entry name" value="ANL_N_sf"/>
</dbReference>
<dbReference type="SUPFAM" id="SSF56801">
    <property type="entry name" value="Acetyl-CoA synthetase-like"/>
    <property type="match status" value="3"/>
</dbReference>
<sequence>MSAPLRTEPSMPLTRDDVVTRLRALADLPDGPIPDNANLISLGLDSLAVMRLASHWRRLGAPVSFASLIEQPTLGAWWTQLSAVSAEPSPEPESEAITDFDLAAPFPLTEVQHAYWIGRQDGQSLGGVGCHAYLELDGQGVEVQRLTRAWQLLREHHGMLRARFTDDGEQLIEAETRPQAISLHDLRGMAAADARCALDKVRDRLSHRRLEVERGTVMTLELSLLDEGRTRLHLNLDLLVADVQSLNIILRDLATVYEEGDTRSLRAPSSWHFGRYLADARERRRDDEARAKAYWQERLNTLPGAPGLPLSPDADLTQRPTFKRRRYLLPPDAWRALRDSAAAHAATPANVLLAAYAEVIAYWSSQPRFLLNIPLFDRETASSSVEDVVADFTNLLLLECDFSEALPFDQRLRQVQSRLHADVAHASYSGVSVQRDLARQGLTDGMAAPVVFACNLGTPLTDERTRRVLGCLNEMISQTPQVWLDHQVYEQDDGLLLVWDAVDNLFPAEMVDDMFAAYTGLIDWLVGQAGEWSVLPKSLLPAAQRIARTCVNDTAHSSRPCMLHEPLFDQADLRADQVALIDGDDVLSYGDLLMASRRVAGYLVTLGLKPGTPVAVSLPRGVDQVIAVLGVLAAGGCYVPVGLRQPPSRRAKIHRTAGIEFALCSREQRPEQADEDGVRLIDLEQALDHSPLTTPVEVDPASPAYIIFTSGSTGEPKGVQIAHRAAANTIDDINRRFRIDDRSRGLAVSALDFDLSVYDLFGILGAGGSLVLIDDAQQRDAAAWVELVQRHQVTVWNSVPVLLDMLLVANEGNPLPLQQVLLSGDWIGLDLPARLDACSEARLFALGGATEASIWSNFIEVEHPIPEDWTSIPYGQPLTNQQYRVVDGQGRDCPDWVAGELWIGGSGVADGYRGAPTLTAERFVEHDGVRWYRTGDRGRYWADGTLEFLGRQDHQVKVRGHRIELGEIETALKAQPGVEHAVVVTVGKPASLAAALVITPVPDDTTARIAALRQTLGQALPEYMVPSHIVLLDALPLSANGKVDRGALVHLLSEQHRVSETFEAPEGEVEQKVAALWSRLLGVDRVGRRQRFFELGGDSLLATQVIAELKAQGLGSSQGLRLLFAKPVLADFAAELQAIATQETTAQVRPDLANRHEPFPLTEVQRAYWVGQSTGLPLSCGTHYLVELDGDDVDLPRLEQAWNRLIAHHEMLRAVVGEDGQQRIRETVPASRIRVDEQPLADATTAQHILHEAWAHERGEDELPHRLRAVRYAGNRCRIGVFFDYMMLDGFSIKRVLDELANLYTAPDQTLPELGLSFRDYVCQVAPNEAAVQRASDYWTERLPTLPPAAELPLAKDPQTLPVAHFSRRQAELTAPQWQRLRALASAQDVTPSVLLLTVYAVVLSRWNGGRAHTLNMTLFDRQPVHPDINRVLGDFTSLAPVVFQPRNDDDLRQMTRAMQQEVADALEHRERSSIWVQRALGRADAGANVALPVVFTSTLGLGGGLFETVAPGFPALVAGGLSETPQVWLDHQLYEYQGRLILTWDAVDELFPDGLLDDLFDTYQRRLHALCDSADGVTVDAGLPDEQARVRQRVNTTAAPDRPRALAADVFDRATVEPDCLALIAGEASISFGELADRALRVGGYLHAQGVTTGMPVAVSLPRGVDQVVAVLGVLAAGGCYVPVGLRQPPSRRAKIHRTAGIRFALCGRRQRRELADDDGVRLIDLEQALDHPPLAAPVPVDPSTPAYVIFTSGSTGEPKGVQIAHQAAVNTVDDINRRFGIGAESRGLAVSALDFDLSVYDLFGILGAGGSLVLIDDAQQRDAAAWVDLVQRHGVTVWNSVPVLLDMLLVANEGRSLPLQQVLLSGDWIGLDLPARLDACGEARLFALGGATEASIWSNFIEVEHPIPSEWTSIPYGQPLTNQQYRVVDAHGHDCPDWVAGELWIGGRGIADGYRGAPALSAERFVERDGVRWYRTGDRGRYWADGTLEFLGRQDHQVKVRGHRIELGEIETALKAQPSVEHAVVVTVGKPASLAAALVVAPAPENASAFLAELKRTLELALPDYMVPSDLMLLDALPLSANGKVDRGLLARELGEQRAIPETFEAPEGEREQQVASLWSRLLGLERVGRQQRFFELGGDSLLATQVIAELKAQGLGAPQGLRLLFAKPALADFAAELEVIAASDATPQVRPNPANRHEPFPLTEVQRAYWVGQSTGLPLSCGTHYLVELDGERVDLPRLERALNRLVGRHDMLRVVVGPDRQQRVLNSAEPCRIDLDAAPALDAQDAHERLRHAWSRHRTVLQQGPVLVLKAIRYGQQRCRLGLFLNYLALDGYSIKRLLNELALIYGDETCELPAIEIGFRDYVCQVSPAPQRVKCAEDYWRGRLEDLPPAAALPLACDPQTLPHVRFRRHSARLDAPLWQAIRQQAKAHGITPSVAVLAVYAQVLSRWSGGVAHTLNLTLFDRQPVHPDIDKVLGDFTSLAPVAYAPQVDGSLLAQARTLQQQIAEVLEYREVSSIWVQRERAKRVGAAAAALPVVFTSTLGIADSLFDQPLPPGFPDLVADGGLSQTPQVWLDHQMYEHQGALLFSWDALEELFPAGLIESMFASFVSRLEALATSAWDAPLKERLPTRQAAVRQQVNGTMQALESRALHETLFVQGRTQPQRVALISEDRALRFGELTERALRVAGHLVAQGVEAGTPVAVSLPRGVDQVVAVLGVLAAGGCYVPVGLRQPSSRRAKIHRTAGIELALCGREQWPELADDDGVRLIDLEQALDHPPLAAPVSVDPSAPAYVIFTSGSTGEPKGVQIAHQAAVNTVDDINRRFGIGAESRGLAVSALDFDLSVYDIFGVLGAGGSLVLIDDAQQRDAAAWVDLVQRHQVTVWNSVPVLLDMLLVANEGRSLPLRQVLLSGDWIGLDLPARLDTCGEARLFALGGATEASIWSNFIEVERPIPTEWTSIPYGQPLTNQQYRVVDAHGHDCPDWVAGELWIGGSGVADGYRGAPALTAERFVEHDGSRWYRTGDRGRYWADGTLEFLGRQDHQVKVRGHRIELGEIETALKAQPGVEHAVVVTVGKPASLAAALVVASSPADAAAYIDDLKQALGNELPDYMVPSYLSLLDGLPLSANGKVDRALVLRELQEQGAGAVVSAAPAAGLEAEIAQVWEHVLERTGIGRDDDFFAIGGDSLSATRIVVILQQRLGKEQLSLRVFYGSTPTIAALARHVQQRNPGVASAASDTSLYEEGVI</sequence>
<dbReference type="Gene3D" id="3.30.559.10">
    <property type="entry name" value="Chloramphenicol acetyltransferase-like domain"/>
    <property type="match status" value="3"/>
</dbReference>
<dbReference type="InterPro" id="IPR036736">
    <property type="entry name" value="ACP-like_sf"/>
</dbReference>
<dbReference type="Gene3D" id="1.10.1200.10">
    <property type="entry name" value="ACP-like"/>
    <property type="match status" value="4"/>
</dbReference>
<dbReference type="CDD" id="cd12114">
    <property type="entry name" value="A_NRPS_TlmIV_like"/>
    <property type="match status" value="3"/>
</dbReference>
<gene>
    <name evidence="8" type="ORF">GCM10009304_11240</name>
</gene>
<feature type="domain" description="Carrier" evidence="7">
    <location>
        <begin position="1064"/>
        <end position="1140"/>
    </location>
</feature>
<dbReference type="InterPro" id="IPR006162">
    <property type="entry name" value="Ppantetheine_attach_site"/>
</dbReference>
<dbReference type="GO" id="GO:0005737">
    <property type="term" value="C:cytoplasm"/>
    <property type="evidence" value="ECO:0007669"/>
    <property type="project" value="TreeGrafter"/>
</dbReference>
<dbReference type="NCBIfam" id="TIGR01733">
    <property type="entry name" value="AA-adenyl-dom"/>
    <property type="match status" value="3"/>
</dbReference>
<evidence type="ECO:0000313" key="9">
    <source>
        <dbReference type="Proteomes" id="UP000635983"/>
    </source>
</evidence>
<evidence type="ECO:0000256" key="4">
    <source>
        <dbReference type="ARBA" id="ARBA00022553"/>
    </source>
</evidence>
<dbReference type="SMART" id="SM00823">
    <property type="entry name" value="PKS_PP"/>
    <property type="match status" value="4"/>
</dbReference>
<evidence type="ECO:0000256" key="6">
    <source>
        <dbReference type="ARBA" id="ARBA00029454"/>
    </source>
</evidence>
<dbReference type="InterPro" id="IPR057737">
    <property type="entry name" value="Condensation_MtbB-like"/>
</dbReference>
<evidence type="ECO:0000256" key="5">
    <source>
        <dbReference type="ARBA" id="ARBA00022598"/>
    </source>
</evidence>
<name>A0A917PQC2_9PSED</name>
<dbReference type="Pfam" id="PF00668">
    <property type="entry name" value="Condensation"/>
    <property type="match status" value="3"/>
</dbReference>
<dbReference type="GO" id="GO:0044550">
    <property type="term" value="P:secondary metabolite biosynthetic process"/>
    <property type="evidence" value="ECO:0007669"/>
    <property type="project" value="TreeGrafter"/>
</dbReference>
<evidence type="ECO:0000256" key="3">
    <source>
        <dbReference type="ARBA" id="ARBA00022450"/>
    </source>
</evidence>
<keyword evidence="9" id="KW-1185">Reference proteome</keyword>
<dbReference type="GO" id="GO:0016874">
    <property type="term" value="F:ligase activity"/>
    <property type="evidence" value="ECO:0007669"/>
    <property type="project" value="UniProtKB-KW"/>
</dbReference>
<dbReference type="SUPFAM" id="SSF47336">
    <property type="entry name" value="ACP-like"/>
    <property type="match status" value="4"/>
</dbReference>
<dbReference type="CDD" id="cd19535">
    <property type="entry name" value="Cyc_NRPS"/>
    <property type="match status" value="3"/>
</dbReference>
<dbReference type="Gene3D" id="3.30.300.30">
    <property type="match status" value="3"/>
</dbReference>
<dbReference type="GO" id="GO:0043041">
    <property type="term" value="P:amino acid activation for nonribosomal peptide biosynthetic process"/>
    <property type="evidence" value="ECO:0007669"/>
    <property type="project" value="TreeGrafter"/>
</dbReference>
<dbReference type="InterPro" id="IPR000873">
    <property type="entry name" value="AMP-dep_synth/lig_dom"/>
</dbReference>
<dbReference type="InterPro" id="IPR020806">
    <property type="entry name" value="PKS_PP-bd"/>
</dbReference>
<dbReference type="PROSITE" id="PS50075">
    <property type="entry name" value="CARRIER"/>
    <property type="match status" value="4"/>
</dbReference>
<reference evidence="8" key="2">
    <citation type="submission" date="2020-09" db="EMBL/GenBank/DDBJ databases">
        <authorList>
            <person name="Sun Q."/>
            <person name="Ohkuma M."/>
        </authorList>
    </citation>
    <scope>NUCLEOTIDE SEQUENCE</scope>
    <source>
        <strain evidence="8">JCM 30078</strain>
    </source>
</reference>
<dbReference type="Pfam" id="PF00501">
    <property type="entry name" value="AMP-binding"/>
    <property type="match status" value="3"/>
</dbReference>
<evidence type="ECO:0000256" key="2">
    <source>
        <dbReference type="ARBA" id="ARBA00004924"/>
    </source>
</evidence>
<keyword evidence="5" id="KW-0436">Ligase</keyword>
<dbReference type="InterPro" id="IPR010071">
    <property type="entry name" value="AA_adenyl_dom"/>
</dbReference>
<dbReference type="InterPro" id="IPR020845">
    <property type="entry name" value="AMP-binding_CS"/>
</dbReference>
<dbReference type="Proteomes" id="UP000635983">
    <property type="component" value="Unassembled WGS sequence"/>
</dbReference>